<feature type="transmembrane region" description="Helical" evidence="1">
    <location>
        <begin position="39"/>
        <end position="60"/>
    </location>
</feature>
<feature type="transmembrane region" description="Helical" evidence="1">
    <location>
        <begin position="67"/>
        <end position="89"/>
    </location>
</feature>
<protein>
    <recommendedName>
        <fullName evidence="4">DUF4175 domain-containing protein</fullName>
    </recommendedName>
</protein>
<reference evidence="2 3" key="1">
    <citation type="submission" date="2022-06" db="EMBL/GenBank/DDBJ databases">
        <authorList>
            <person name="So Y."/>
        </authorList>
    </citation>
    <scope>NUCLEOTIDE SEQUENCE [LARGE SCALE GENOMIC DNA]</scope>
    <source>
        <strain evidence="2 3">STR3</strain>
    </source>
</reference>
<dbReference type="PROSITE" id="PS51257">
    <property type="entry name" value="PROKAR_LIPOPROTEIN"/>
    <property type="match status" value="1"/>
</dbReference>
<proteinExistence type="predicted"/>
<keyword evidence="1" id="KW-0472">Membrane</keyword>
<gene>
    <name evidence="2" type="ORF">NCI01_20370</name>
</gene>
<evidence type="ECO:0008006" key="4">
    <source>
        <dbReference type="Google" id="ProtNLM"/>
    </source>
</evidence>
<accession>A0ABT1L4X1</accession>
<sequence length="93" mass="9849">MPRPAVRERLSPWPFAGMVGLACVAFLIGATGVAVGAPWWALVLLALVWVAALLVAVAWFTSRPRAVVLLPVAVALVWFATVVGGARWLGWSA</sequence>
<evidence type="ECO:0000313" key="3">
    <source>
        <dbReference type="Proteomes" id="UP001204524"/>
    </source>
</evidence>
<dbReference type="EMBL" id="JANARS010000012">
    <property type="protein sequence ID" value="MCP3424161.1"/>
    <property type="molecule type" value="Genomic_DNA"/>
</dbReference>
<keyword evidence="1" id="KW-0812">Transmembrane</keyword>
<name>A0ABT1L4X1_9ACTN</name>
<dbReference type="RefSeq" id="WP_254183319.1">
    <property type="nucleotide sequence ID" value="NZ_JANARS010000012.1"/>
</dbReference>
<comment type="caution">
    <text evidence="2">The sequence shown here is derived from an EMBL/GenBank/DDBJ whole genome shotgun (WGS) entry which is preliminary data.</text>
</comment>
<dbReference type="Proteomes" id="UP001204524">
    <property type="component" value="Unassembled WGS sequence"/>
</dbReference>
<evidence type="ECO:0000313" key="2">
    <source>
        <dbReference type="EMBL" id="MCP3424161.1"/>
    </source>
</evidence>
<keyword evidence="1" id="KW-1133">Transmembrane helix</keyword>
<feature type="transmembrane region" description="Helical" evidence="1">
    <location>
        <begin position="12"/>
        <end position="33"/>
    </location>
</feature>
<evidence type="ECO:0000256" key="1">
    <source>
        <dbReference type="SAM" id="Phobius"/>
    </source>
</evidence>
<keyword evidence="3" id="KW-1185">Reference proteome</keyword>
<organism evidence="2 3">
    <name type="scientific">Nocardioides pinisoli</name>
    <dbReference type="NCBI Taxonomy" id="2950279"/>
    <lineage>
        <taxon>Bacteria</taxon>
        <taxon>Bacillati</taxon>
        <taxon>Actinomycetota</taxon>
        <taxon>Actinomycetes</taxon>
        <taxon>Propionibacteriales</taxon>
        <taxon>Nocardioidaceae</taxon>
        <taxon>Nocardioides</taxon>
    </lineage>
</organism>